<evidence type="ECO:0000313" key="1">
    <source>
        <dbReference type="EMBL" id="JAH81872.1"/>
    </source>
</evidence>
<reference evidence="1" key="2">
    <citation type="journal article" date="2015" name="Fish Shellfish Immunol.">
        <title>Early steps in the European eel (Anguilla anguilla)-Vibrio vulnificus interaction in the gills: Role of the RtxA13 toxin.</title>
        <authorList>
            <person name="Callol A."/>
            <person name="Pajuelo D."/>
            <person name="Ebbesson L."/>
            <person name="Teles M."/>
            <person name="MacKenzie S."/>
            <person name="Amaro C."/>
        </authorList>
    </citation>
    <scope>NUCLEOTIDE SEQUENCE</scope>
</reference>
<organism evidence="1">
    <name type="scientific">Anguilla anguilla</name>
    <name type="common">European freshwater eel</name>
    <name type="synonym">Muraena anguilla</name>
    <dbReference type="NCBI Taxonomy" id="7936"/>
    <lineage>
        <taxon>Eukaryota</taxon>
        <taxon>Metazoa</taxon>
        <taxon>Chordata</taxon>
        <taxon>Craniata</taxon>
        <taxon>Vertebrata</taxon>
        <taxon>Euteleostomi</taxon>
        <taxon>Actinopterygii</taxon>
        <taxon>Neopterygii</taxon>
        <taxon>Teleostei</taxon>
        <taxon>Anguilliformes</taxon>
        <taxon>Anguillidae</taxon>
        <taxon>Anguilla</taxon>
    </lineage>
</organism>
<name>A0A0E9VV40_ANGAN</name>
<dbReference type="EMBL" id="GBXM01042703">
    <property type="protein sequence ID" value="JAH65874.1"/>
    <property type="molecule type" value="Transcribed_RNA"/>
</dbReference>
<proteinExistence type="predicted"/>
<dbReference type="AlphaFoldDB" id="A0A0E9VV40"/>
<protein>
    <submittedName>
        <fullName evidence="1">Uncharacterized protein</fullName>
    </submittedName>
</protein>
<sequence length="38" mass="4407">MAEILPTHTCDWPECFTQLANKNILPQLQTFYVGLKEL</sequence>
<dbReference type="EMBL" id="GBXM01026705">
    <property type="protein sequence ID" value="JAH81872.1"/>
    <property type="molecule type" value="Transcribed_RNA"/>
</dbReference>
<reference evidence="1" key="1">
    <citation type="submission" date="2014-11" db="EMBL/GenBank/DDBJ databases">
        <authorList>
            <person name="Amaro Gonzalez C."/>
        </authorList>
    </citation>
    <scope>NUCLEOTIDE SEQUENCE</scope>
</reference>
<accession>A0A0E9VV40</accession>